<dbReference type="EMBL" id="CP016786">
    <property type="protein sequence ID" value="ASW42888.1"/>
    <property type="molecule type" value="Genomic_DNA"/>
</dbReference>
<dbReference type="OrthoDB" id="1954992at2"/>
<dbReference type="KEGG" id="cia:BEN51_05210"/>
<dbReference type="Proteomes" id="UP000264883">
    <property type="component" value="Chromosome"/>
</dbReference>
<protein>
    <submittedName>
        <fullName evidence="1">Uncharacterized protein</fullName>
    </submittedName>
</protein>
<evidence type="ECO:0000313" key="2">
    <source>
        <dbReference type="Proteomes" id="UP000264883"/>
    </source>
</evidence>
<name>A0A343JBI0_9CLOT</name>
<organism evidence="1 2">
    <name type="scientific">Clostridium isatidis</name>
    <dbReference type="NCBI Taxonomy" id="182773"/>
    <lineage>
        <taxon>Bacteria</taxon>
        <taxon>Bacillati</taxon>
        <taxon>Bacillota</taxon>
        <taxon>Clostridia</taxon>
        <taxon>Eubacteriales</taxon>
        <taxon>Clostridiaceae</taxon>
        <taxon>Clostridium</taxon>
    </lineage>
</organism>
<dbReference type="RefSeq" id="WP_119865027.1">
    <property type="nucleotide sequence ID" value="NZ_CP016786.1"/>
</dbReference>
<proteinExistence type="predicted"/>
<gene>
    <name evidence="1" type="ORF">BEN51_05210</name>
</gene>
<reference evidence="1 2" key="1">
    <citation type="submission" date="2016-08" db="EMBL/GenBank/DDBJ databases">
        <title>Complete Genome Sequence Of The Indigo Reducing Clostridium isatidis DSM15098.</title>
        <authorList>
            <person name="Little G.T."/>
            <person name="Minton N.P."/>
        </authorList>
    </citation>
    <scope>NUCLEOTIDE SEQUENCE [LARGE SCALE GENOMIC DNA]</scope>
    <source>
        <strain evidence="1 2">DSM 15098</strain>
    </source>
</reference>
<evidence type="ECO:0000313" key="1">
    <source>
        <dbReference type="EMBL" id="ASW42888.1"/>
    </source>
</evidence>
<sequence>MNRKIIIFLLAILVTSISLCFLPSQHKINISLKGIQRNIGNDDYIEEVIIEVIGIYNKYLFKENSFIGRISIDLYGDIWTLSDKELLFSDNTAKIVSLNIDNSSKYFGELLCNNKFSEILIIVCEKTQENSYGWSSKDGLYIAAPAKNRSEAIELAEKLANSSIMQEVLWE</sequence>
<accession>A0A343JBI0</accession>
<keyword evidence="2" id="KW-1185">Reference proteome</keyword>
<dbReference type="AlphaFoldDB" id="A0A343JBI0"/>